<feature type="domain" description="Major facilitator superfamily (MFS) profile" evidence="6">
    <location>
        <begin position="51"/>
        <end position="516"/>
    </location>
</feature>
<dbReference type="PROSITE" id="PS50850">
    <property type="entry name" value="MFS"/>
    <property type="match status" value="1"/>
</dbReference>
<evidence type="ECO:0000256" key="3">
    <source>
        <dbReference type="ARBA" id="ARBA00022989"/>
    </source>
</evidence>
<feature type="transmembrane region" description="Helical" evidence="5">
    <location>
        <begin position="407"/>
        <end position="427"/>
    </location>
</feature>
<dbReference type="Gene3D" id="1.20.1250.20">
    <property type="entry name" value="MFS general substrate transporter like domains"/>
    <property type="match status" value="1"/>
</dbReference>
<dbReference type="GO" id="GO:0022857">
    <property type="term" value="F:transmembrane transporter activity"/>
    <property type="evidence" value="ECO:0007669"/>
    <property type="project" value="InterPro"/>
</dbReference>
<feature type="transmembrane region" description="Helical" evidence="5">
    <location>
        <begin position="212"/>
        <end position="230"/>
    </location>
</feature>
<feature type="transmembrane region" description="Helical" evidence="5">
    <location>
        <begin position="349"/>
        <end position="371"/>
    </location>
</feature>
<dbReference type="PANTHER" id="PTHR42718">
    <property type="entry name" value="MAJOR FACILITATOR SUPERFAMILY MULTIDRUG TRANSPORTER MFSC"/>
    <property type="match status" value="1"/>
</dbReference>
<organism evidence="7 8">
    <name type="scientific">Saccharata proteae CBS 121410</name>
    <dbReference type="NCBI Taxonomy" id="1314787"/>
    <lineage>
        <taxon>Eukaryota</taxon>
        <taxon>Fungi</taxon>
        <taxon>Dikarya</taxon>
        <taxon>Ascomycota</taxon>
        <taxon>Pezizomycotina</taxon>
        <taxon>Dothideomycetes</taxon>
        <taxon>Dothideomycetes incertae sedis</taxon>
        <taxon>Botryosphaeriales</taxon>
        <taxon>Saccharataceae</taxon>
        <taxon>Saccharata</taxon>
    </lineage>
</organism>
<reference evidence="7" key="1">
    <citation type="journal article" date="2020" name="Stud. Mycol.">
        <title>101 Dothideomycetes genomes: a test case for predicting lifestyles and emergence of pathogens.</title>
        <authorList>
            <person name="Haridas S."/>
            <person name="Albert R."/>
            <person name="Binder M."/>
            <person name="Bloem J."/>
            <person name="Labutti K."/>
            <person name="Salamov A."/>
            <person name="Andreopoulos B."/>
            <person name="Baker S."/>
            <person name="Barry K."/>
            <person name="Bills G."/>
            <person name="Bluhm B."/>
            <person name="Cannon C."/>
            <person name="Castanera R."/>
            <person name="Culley D."/>
            <person name="Daum C."/>
            <person name="Ezra D."/>
            <person name="Gonzalez J."/>
            <person name="Henrissat B."/>
            <person name="Kuo A."/>
            <person name="Liang C."/>
            <person name="Lipzen A."/>
            <person name="Lutzoni F."/>
            <person name="Magnuson J."/>
            <person name="Mondo S."/>
            <person name="Nolan M."/>
            <person name="Ohm R."/>
            <person name="Pangilinan J."/>
            <person name="Park H.-J."/>
            <person name="Ramirez L."/>
            <person name="Alfaro M."/>
            <person name="Sun H."/>
            <person name="Tritt A."/>
            <person name="Yoshinaga Y."/>
            <person name="Zwiers L.-H."/>
            <person name="Turgeon B."/>
            <person name="Goodwin S."/>
            <person name="Spatafora J."/>
            <person name="Crous P."/>
            <person name="Grigoriev I."/>
        </authorList>
    </citation>
    <scope>NUCLEOTIDE SEQUENCE</scope>
    <source>
        <strain evidence="7">CBS 121410</strain>
    </source>
</reference>
<feature type="transmembrane region" description="Helical" evidence="5">
    <location>
        <begin position="146"/>
        <end position="169"/>
    </location>
</feature>
<dbReference type="InterPro" id="IPR020846">
    <property type="entry name" value="MFS_dom"/>
</dbReference>
<evidence type="ECO:0000256" key="5">
    <source>
        <dbReference type="SAM" id="Phobius"/>
    </source>
</evidence>
<dbReference type="Pfam" id="PF07690">
    <property type="entry name" value="MFS_1"/>
    <property type="match status" value="1"/>
</dbReference>
<dbReference type="SUPFAM" id="SSF103473">
    <property type="entry name" value="MFS general substrate transporter"/>
    <property type="match status" value="2"/>
</dbReference>
<keyword evidence="2 5" id="KW-0812">Transmembrane</keyword>
<evidence type="ECO:0000256" key="1">
    <source>
        <dbReference type="ARBA" id="ARBA00004141"/>
    </source>
</evidence>
<accession>A0A9P4LSC0</accession>
<feature type="transmembrane region" description="Helical" evidence="5">
    <location>
        <begin position="448"/>
        <end position="472"/>
    </location>
</feature>
<comment type="caution">
    <text evidence="7">The sequence shown here is derived from an EMBL/GenBank/DDBJ whole genome shotgun (WGS) entry which is preliminary data.</text>
</comment>
<evidence type="ECO:0000256" key="4">
    <source>
        <dbReference type="ARBA" id="ARBA00023136"/>
    </source>
</evidence>
<dbReference type="AlphaFoldDB" id="A0A9P4LSC0"/>
<dbReference type="GO" id="GO:0016020">
    <property type="term" value="C:membrane"/>
    <property type="evidence" value="ECO:0007669"/>
    <property type="project" value="UniProtKB-SubCell"/>
</dbReference>
<dbReference type="Gene3D" id="1.20.1720.10">
    <property type="entry name" value="Multidrug resistance protein D"/>
    <property type="match status" value="1"/>
</dbReference>
<feature type="transmembrane region" description="Helical" evidence="5">
    <location>
        <begin position="89"/>
        <end position="108"/>
    </location>
</feature>
<comment type="subcellular location">
    <subcellularLocation>
        <location evidence="1">Membrane</location>
        <topology evidence="1">Multi-pass membrane protein</topology>
    </subcellularLocation>
</comment>
<dbReference type="InterPro" id="IPR036259">
    <property type="entry name" value="MFS_trans_sf"/>
</dbReference>
<keyword evidence="8" id="KW-1185">Reference proteome</keyword>
<proteinExistence type="predicted"/>
<dbReference type="PANTHER" id="PTHR42718:SF23">
    <property type="entry name" value="MAJOR FACILITATOR SUPERFAMILY (MFS) PROFILE DOMAIN-CONTAINING PROTEIN"/>
    <property type="match status" value="1"/>
</dbReference>
<feature type="transmembrane region" description="Helical" evidence="5">
    <location>
        <begin position="281"/>
        <end position="299"/>
    </location>
</feature>
<evidence type="ECO:0000313" key="7">
    <source>
        <dbReference type="EMBL" id="KAF2084390.1"/>
    </source>
</evidence>
<feature type="transmembrane region" description="Helical" evidence="5">
    <location>
        <begin position="492"/>
        <end position="511"/>
    </location>
</feature>
<dbReference type="InterPro" id="IPR011701">
    <property type="entry name" value="MFS"/>
</dbReference>
<keyword evidence="4 5" id="KW-0472">Membrane</keyword>
<dbReference type="EMBL" id="ML978742">
    <property type="protein sequence ID" value="KAF2084390.1"/>
    <property type="molecule type" value="Genomic_DNA"/>
</dbReference>
<feature type="transmembrane region" description="Helical" evidence="5">
    <location>
        <begin position="250"/>
        <end position="269"/>
    </location>
</feature>
<feature type="transmembrane region" description="Helical" evidence="5">
    <location>
        <begin position="120"/>
        <end position="140"/>
    </location>
</feature>
<protein>
    <submittedName>
        <fullName evidence="7">Transporter</fullName>
    </submittedName>
</protein>
<feature type="transmembrane region" description="Helical" evidence="5">
    <location>
        <begin position="53"/>
        <end position="77"/>
    </location>
</feature>
<gene>
    <name evidence="7" type="ORF">K490DRAFT_49332</name>
</gene>
<feature type="transmembrane region" description="Helical" evidence="5">
    <location>
        <begin position="320"/>
        <end position="343"/>
    </location>
</feature>
<evidence type="ECO:0000256" key="2">
    <source>
        <dbReference type="ARBA" id="ARBA00022692"/>
    </source>
</evidence>
<evidence type="ECO:0000259" key="6">
    <source>
        <dbReference type="PROSITE" id="PS50850"/>
    </source>
</evidence>
<dbReference type="OrthoDB" id="2985014at2759"/>
<evidence type="ECO:0000313" key="8">
    <source>
        <dbReference type="Proteomes" id="UP000799776"/>
    </source>
</evidence>
<dbReference type="Proteomes" id="UP000799776">
    <property type="component" value="Unassembled WGS sequence"/>
</dbReference>
<keyword evidence="3 5" id="KW-1133">Transmembrane helix</keyword>
<name>A0A9P4LSC0_9PEZI</name>
<sequence length="524" mass="55965">MDNVAKSGGAPAPTDKYTATTATATATATATEVPVSNIGERPEAFKSTFQEMLFVLTATMAIGMSSMLVGAVTVITSRVQKDLNMTTAQVTWISGAASLASGSFLLFFGRVADLFGRKSLFIGSMGLFPVFALAAGFAQTPMQLDVIAGIMGLTSAAVVPPAQGMLGVIYDKPSKRKNRAFACFSAGNPLGFVFGSIFSGIASQLFDWRASFWLLAIIYVLFTAIAVISMPVDHAEKLPLTLQSWKRFDLVGTGLTIAGIGMFSSALSLGSDAPQGWKTPYVLVLLILGIVLIVGFVFWEQYVENPLVPMGIWKDRDFSLLISILLLGFLACPIASFWLSLYMQNIHHYSALMVAVHLLPMVIGGIIVNIIAGLIMHLVSNKLLMLIGSCSFALSALLLSLQSTDSSYWAFTFPALLLAVVGADLEFNVTNMYVMSALEKGQQSMSGGIYQTVTKLCVTIGLGLSTAIFDAVQKEPARSGFNAGDPVAPYAATWYYCAAVSAVAVPLVPFLRIGTQGHRKVEVR</sequence>